<evidence type="ECO:0000256" key="16">
    <source>
        <dbReference type="SAM" id="MobiDB-lite"/>
    </source>
</evidence>
<keyword evidence="5" id="KW-0132">Cell division</keyword>
<evidence type="ECO:0000256" key="14">
    <source>
        <dbReference type="ARBA" id="ARBA00048679"/>
    </source>
</evidence>
<dbReference type="PROSITE" id="PS00107">
    <property type="entry name" value="PROTEIN_KINASE_ATP"/>
    <property type="match status" value="1"/>
</dbReference>
<dbReference type="Pfam" id="PF00069">
    <property type="entry name" value="Pkinase"/>
    <property type="match status" value="1"/>
</dbReference>
<keyword evidence="3" id="KW-0963">Cytoplasm</keyword>
<evidence type="ECO:0000256" key="5">
    <source>
        <dbReference type="ARBA" id="ARBA00022618"/>
    </source>
</evidence>
<dbReference type="OMA" id="VKQIKLV"/>
<evidence type="ECO:0000259" key="17">
    <source>
        <dbReference type="PROSITE" id="PS50011"/>
    </source>
</evidence>
<reference evidence="18" key="1">
    <citation type="submission" date="2015-04" db="UniProtKB">
        <authorList>
            <consortium name="EnsemblPlants"/>
        </authorList>
    </citation>
    <scope>IDENTIFICATION</scope>
</reference>
<dbReference type="InterPro" id="IPR052441">
    <property type="entry name" value="Armadillo-Ser/Thr_Kinase"/>
</dbReference>
<evidence type="ECO:0000256" key="13">
    <source>
        <dbReference type="ARBA" id="ARBA00047899"/>
    </source>
</evidence>
<keyword evidence="8 15" id="KW-0547">Nucleotide-binding</keyword>
<feature type="compositionally biased region" description="Basic and acidic residues" evidence="16">
    <location>
        <begin position="296"/>
        <end position="320"/>
    </location>
</feature>
<dbReference type="SMART" id="SM00185">
    <property type="entry name" value="ARM"/>
    <property type="match status" value="4"/>
</dbReference>
<keyword evidence="10 15" id="KW-0067">ATP-binding</keyword>
<evidence type="ECO:0000256" key="3">
    <source>
        <dbReference type="ARBA" id="ARBA00022490"/>
    </source>
</evidence>
<feature type="region of interest" description="Disordered" evidence="16">
    <location>
        <begin position="369"/>
        <end position="477"/>
    </location>
</feature>
<feature type="compositionally biased region" description="Polar residues" evidence="16">
    <location>
        <begin position="925"/>
        <end position="936"/>
    </location>
</feature>
<evidence type="ECO:0000256" key="7">
    <source>
        <dbReference type="ARBA" id="ARBA00022737"/>
    </source>
</evidence>
<evidence type="ECO:0000256" key="10">
    <source>
        <dbReference type="ARBA" id="ARBA00022840"/>
    </source>
</evidence>
<evidence type="ECO:0000256" key="2">
    <source>
        <dbReference type="ARBA" id="ARBA00012513"/>
    </source>
</evidence>
<keyword evidence="9" id="KW-0418">Kinase</keyword>
<evidence type="ECO:0000256" key="15">
    <source>
        <dbReference type="PROSITE-ProRule" id="PRU10141"/>
    </source>
</evidence>
<dbReference type="SUPFAM" id="SSF56112">
    <property type="entry name" value="Protein kinase-like (PK-like)"/>
    <property type="match status" value="1"/>
</dbReference>
<feature type="compositionally biased region" description="Basic and acidic residues" evidence="16">
    <location>
        <begin position="811"/>
        <end position="820"/>
    </location>
</feature>
<keyword evidence="11" id="KW-0206">Cytoskeleton</keyword>
<dbReference type="STRING" id="4537.A0A0E0KW96"/>
<proteinExistence type="predicted"/>
<dbReference type="Gene3D" id="1.25.10.10">
    <property type="entry name" value="Leucine-rich Repeat Variant"/>
    <property type="match status" value="3"/>
</dbReference>
<feature type="region of interest" description="Disordered" evidence="16">
    <location>
        <begin position="811"/>
        <end position="836"/>
    </location>
</feature>
<dbReference type="InterPro" id="IPR016024">
    <property type="entry name" value="ARM-type_fold"/>
</dbReference>
<feature type="compositionally biased region" description="Basic and acidic residues" evidence="16">
    <location>
        <begin position="388"/>
        <end position="403"/>
    </location>
</feature>
<evidence type="ECO:0000313" key="19">
    <source>
        <dbReference type="Proteomes" id="UP000026962"/>
    </source>
</evidence>
<feature type="compositionally biased region" description="Low complexity" evidence="16">
    <location>
        <begin position="953"/>
        <end position="963"/>
    </location>
</feature>
<dbReference type="Gene3D" id="1.10.510.10">
    <property type="entry name" value="Transferase(Phosphotransferase) domain 1"/>
    <property type="match status" value="1"/>
</dbReference>
<dbReference type="InterPro" id="IPR017441">
    <property type="entry name" value="Protein_kinase_ATP_BS"/>
</dbReference>
<dbReference type="PANTHER" id="PTHR46618">
    <property type="entry name" value="ARMADILLO REPEAT-CONTAINING PROTEIN 3"/>
    <property type="match status" value="1"/>
</dbReference>
<dbReference type="HOGENOM" id="CLU_001872_0_0_1"/>
<evidence type="ECO:0000256" key="1">
    <source>
        <dbReference type="ARBA" id="ARBA00004267"/>
    </source>
</evidence>
<dbReference type="SUPFAM" id="SSF48371">
    <property type="entry name" value="ARM repeat"/>
    <property type="match status" value="2"/>
</dbReference>
<dbReference type="Proteomes" id="UP000026962">
    <property type="component" value="Chromosome 4"/>
</dbReference>
<dbReference type="EC" id="2.7.11.1" evidence="2"/>
<dbReference type="InterPro" id="IPR000719">
    <property type="entry name" value="Prot_kinase_dom"/>
</dbReference>
<reference evidence="18" key="2">
    <citation type="submission" date="2018-05" db="EMBL/GenBank/DDBJ databases">
        <title>OpunRS2 (Oryza punctata Reference Sequence Version 2).</title>
        <authorList>
            <person name="Zhang J."/>
            <person name="Kudrna D."/>
            <person name="Lee S."/>
            <person name="Talag J."/>
            <person name="Welchert J."/>
            <person name="Wing R.A."/>
        </authorList>
    </citation>
    <scope>NUCLEOTIDE SEQUENCE [LARGE SCALE GENOMIC DNA]</scope>
</reference>
<protein>
    <recommendedName>
        <fullName evidence="2">non-specific serine/threonine protein kinase</fullName>
        <ecNumber evidence="2">2.7.11.1</ecNumber>
    </recommendedName>
</protein>
<feature type="region of interest" description="Disordered" evidence="16">
    <location>
        <begin position="740"/>
        <end position="760"/>
    </location>
</feature>
<dbReference type="GO" id="GO:0004674">
    <property type="term" value="F:protein serine/threonine kinase activity"/>
    <property type="evidence" value="ECO:0007669"/>
    <property type="project" value="UniProtKB-KW"/>
</dbReference>
<organism evidence="18">
    <name type="scientific">Oryza punctata</name>
    <name type="common">Red rice</name>
    <dbReference type="NCBI Taxonomy" id="4537"/>
    <lineage>
        <taxon>Eukaryota</taxon>
        <taxon>Viridiplantae</taxon>
        <taxon>Streptophyta</taxon>
        <taxon>Embryophyta</taxon>
        <taxon>Tracheophyta</taxon>
        <taxon>Spermatophyta</taxon>
        <taxon>Magnoliopsida</taxon>
        <taxon>Liliopsida</taxon>
        <taxon>Poales</taxon>
        <taxon>Poaceae</taxon>
        <taxon>BOP clade</taxon>
        <taxon>Oryzoideae</taxon>
        <taxon>Oryzeae</taxon>
        <taxon>Oryzinae</taxon>
        <taxon>Oryza</taxon>
    </lineage>
</organism>
<evidence type="ECO:0000256" key="12">
    <source>
        <dbReference type="ARBA" id="ARBA00023306"/>
    </source>
</evidence>
<evidence type="ECO:0000256" key="9">
    <source>
        <dbReference type="ARBA" id="ARBA00022777"/>
    </source>
</evidence>
<dbReference type="PANTHER" id="PTHR46618:SF1">
    <property type="entry name" value="ARMADILLO REPEAT-CONTAINING PROTEIN 3"/>
    <property type="match status" value="1"/>
</dbReference>
<comment type="catalytic activity">
    <reaction evidence="14">
        <text>L-seryl-[protein] + ATP = O-phospho-L-seryl-[protein] + ADP + H(+)</text>
        <dbReference type="Rhea" id="RHEA:17989"/>
        <dbReference type="Rhea" id="RHEA-COMP:9863"/>
        <dbReference type="Rhea" id="RHEA-COMP:11604"/>
        <dbReference type="ChEBI" id="CHEBI:15378"/>
        <dbReference type="ChEBI" id="CHEBI:29999"/>
        <dbReference type="ChEBI" id="CHEBI:30616"/>
        <dbReference type="ChEBI" id="CHEBI:83421"/>
        <dbReference type="ChEBI" id="CHEBI:456216"/>
        <dbReference type="EC" id="2.7.11.1"/>
    </reaction>
</comment>
<evidence type="ECO:0000256" key="4">
    <source>
        <dbReference type="ARBA" id="ARBA00022527"/>
    </source>
</evidence>
<dbReference type="PROSITE" id="PS00108">
    <property type="entry name" value="PROTEIN_KINASE_ST"/>
    <property type="match status" value="1"/>
</dbReference>
<dbReference type="eggNOG" id="KOG0198">
    <property type="taxonomic scope" value="Eukaryota"/>
</dbReference>
<evidence type="ECO:0000256" key="6">
    <source>
        <dbReference type="ARBA" id="ARBA00022679"/>
    </source>
</evidence>
<dbReference type="EnsemblPlants" id="OPUNC04G25790.1">
    <property type="protein sequence ID" value="OPUNC04G25790.1"/>
    <property type="gene ID" value="OPUNC04G25790"/>
</dbReference>
<dbReference type="FunFam" id="1.25.10.10:FF:000248">
    <property type="entry name" value="MAP3K epsilon protein kinase 1"/>
    <property type="match status" value="1"/>
</dbReference>
<feature type="compositionally biased region" description="Polar residues" evidence="16">
    <location>
        <begin position="464"/>
        <end position="477"/>
    </location>
</feature>
<comment type="subcellular location">
    <subcellularLocation>
        <location evidence="1">Cytoplasm</location>
        <location evidence="1">Cytoskeleton</location>
        <location evidence="1">Microtubule organizing center</location>
    </subcellularLocation>
</comment>
<dbReference type="CDD" id="cd06627">
    <property type="entry name" value="STKc_Cdc7_like"/>
    <property type="match status" value="1"/>
</dbReference>
<dbReference type="Gramene" id="OPUNC04G25790.1">
    <property type="protein sequence ID" value="OPUNC04G25790.1"/>
    <property type="gene ID" value="OPUNC04G25790"/>
</dbReference>
<dbReference type="GO" id="GO:0005815">
    <property type="term" value="C:microtubule organizing center"/>
    <property type="evidence" value="ECO:0007669"/>
    <property type="project" value="UniProtKB-SubCell"/>
</dbReference>
<dbReference type="FunFam" id="1.25.10.10:FF:000214">
    <property type="entry name" value="MAP3K epsilon protein kinase 1"/>
    <property type="match status" value="1"/>
</dbReference>
<dbReference type="InterPro" id="IPR008271">
    <property type="entry name" value="Ser/Thr_kinase_AS"/>
</dbReference>
<dbReference type="InterPro" id="IPR011989">
    <property type="entry name" value="ARM-like"/>
</dbReference>
<dbReference type="FunFam" id="1.25.10.10:FF:000235">
    <property type="entry name" value="MAP3K epsilon protein kinase 1"/>
    <property type="match status" value="1"/>
</dbReference>
<sequence>MASRQHNAQFHKNKTLDNKYMLGDEIGKGAYGRVYKGLDLENGDFVAIKQVSLENIPQEDLNIIMNLNHKNIVKYLGSLKTRSHLHIILEYVENGSLANIIKPNKFGPFPESLVAVYIAQVLEGLVYLHEQGVIHRDIKGANILTTKEGLVKLADFGVATKLTEADINTHSVVGTPYWMAPEVIEMSGVCAASDIWSVGCTVIELLTCAPPYYDLQPMPALFRIVQDAIQRPDAKTLLMHPWLQNSRRALPSLRQPVRSARDIDEDDEGSSGDNHSGFSGPPRDTQTPTASDLEQENGRKDLVSESARQDIPDEFHDGKLKTTGSSSSNDVEPMKDNVVLNKDPTLVFHEKLSLESSLGVTDLNGKVTHEVSQDGASNKVTSSGQESRISDGKFVEDESKDGSSLEDGDAFSFQAGRQNINFQKEAKTSDEMANELSRFSDTPGDASFDDLFPPKKRGDHGAEASTSTTGEELQYNGAQNDLAKELKTRMAQKQKENDTEPMNGGKLLEYVMRLREEDIDGTAFDETIPGESLFPLQSVEYSKIVAQLKPGESEDVILSACQKLMSIFNQRPEQKQIYVSQNGFLPLMELLELPKNRIITSVLQLINQIVKDNTTFLENACLVGLIPVVMNFAVPDRAKEVRVQASRFLQQLCQASTLTLQMFIACQGIPVLVSFLEPDYAKYREMVHLAIDGIWQVFKLQHSTPRNDFCRIAAKNGILLRLVNTLHSLNEATRFASISGSGASVTQNGSTPRRRSGQLDPPMLEISKTRLDHHHSSGSLQSLQADADRHHIIMDPSASPRFTDMAAAGHMERNDNDPIRPQRLSVSAGRTSTDRSPKHIELISNGHSSGQNDQIRPLLSLLEKEPPSRHVSGQLDYVRHLSGLERHESILPLLHASTERKTNGELDLLMAEFAEVSRQGRENGNLDSNIKTSNRVPSMKYAPSSGPTTSNEGASTSGAASQTASGVLSGSGVLNARPGSTTSSGLLAQMVSMSADVAREYLEKVADLLLEFAQADTVVKSLMSSQSLLARLFQMFNKIEPPILLKILRCINHLSGDPNCLETLQRTDAIKHLIPILELRDGPLVYQIHSEVLNALFNLCKINKRRQEQAAENGIIPHLMSFVMSDSPLRQYALPLLCDMAHASRNSREQLRAHGGLDVYLNLLEDDAWACTALDSIAVCLSHDNDHRKVEQALLKKDAIQKLVKFFQDCPEQYFVHILDAFLKIITKSSRINTAMATNGLTTLLIARLDHREAIARLTLLKLIKVVYEHHPRPKQLIVENDLPQKLQNLIEERRDGQRGGQQVLVKQMATSLLKALHINTVL</sequence>
<dbReference type="GO" id="GO:0051301">
    <property type="term" value="P:cell division"/>
    <property type="evidence" value="ECO:0007669"/>
    <property type="project" value="UniProtKB-KW"/>
</dbReference>
<feature type="domain" description="Protein kinase" evidence="17">
    <location>
        <begin position="20"/>
        <end position="278"/>
    </location>
</feature>
<keyword evidence="4" id="KW-0723">Serine/threonine-protein kinase</keyword>
<dbReference type="GO" id="GO:0005524">
    <property type="term" value="F:ATP binding"/>
    <property type="evidence" value="ECO:0007669"/>
    <property type="project" value="UniProtKB-UniRule"/>
</dbReference>
<feature type="region of interest" description="Disordered" evidence="16">
    <location>
        <begin position="250"/>
        <end position="335"/>
    </location>
</feature>
<name>A0A0E0KW96_ORYPU</name>
<keyword evidence="19" id="KW-1185">Reference proteome</keyword>
<feature type="compositionally biased region" description="Polar residues" evidence="16">
    <location>
        <begin position="740"/>
        <end position="751"/>
    </location>
</feature>
<keyword evidence="7" id="KW-0677">Repeat</keyword>
<keyword evidence="12" id="KW-0131">Cell cycle</keyword>
<accession>A0A0E0KW96</accession>
<dbReference type="InterPro" id="IPR011009">
    <property type="entry name" value="Kinase-like_dom_sf"/>
</dbReference>
<keyword evidence="6" id="KW-0808">Transferase</keyword>
<evidence type="ECO:0000256" key="11">
    <source>
        <dbReference type="ARBA" id="ARBA00023212"/>
    </source>
</evidence>
<feature type="binding site" evidence="15">
    <location>
        <position position="49"/>
    </location>
    <ligand>
        <name>ATP</name>
        <dbReference type="ChEBI" id="CHEBI:30616"/>
    </ligand>
</feature>
<dbReference type="PROSITE" id="PS50011">
    <property type="entry name" value="PROTEIN_KINASE_DOM"/>
    <property type="match status" value="1"/>
</dbReference>
<evidence type="ECO:0000313" key="18">
    <source>
        <dbReference type="EnsemblPlants" id="OPUNC04G25790.1"/>
    </source>
</evidence>
<dbReference type="InterPro" id="IPR000225">
    <property type="entry name" value="Armadillo"/>
</dbReference>
<feature type="compositionally biased region" description="Polar residues" evidence="16">
    <location>
        <begin position="374"/>
        <end position="387"/>
    </location>
</feature>
<comment type="catalytic activity">
    <reaction evidence="13">
        <text>L-threonyl-[protein] + ATP = O-phospho-L-threonyl-[protein] + ADP + H(+)</text>
        <dbReference type="Rhea" id="RHEA:46608"/>
        <dbReference type="Rhea" id="RHEA-COMP:11060"/>
        <dbReference type="Rhea" id="RHEA-COMP:11605"/>
        <dbReference type="ChEBI" id="CHEBI:15378"/>
        <dbReference type="ChEBI" id="CHEBI:30013"/>
        <dbReference type="ChEBI" id="CHEBI:30616"/>
        <dbReference type="ChEBI" id="CHEBI:61977"/>
        <dbReference type="ChEBI" id="CHEBI:456216"/>
        <dbReference type="EC" id="2.7.11.1"/>
    </reaction>
</comment>
<feature type="region of interest" description="Disordered" evidence="16">
    <location>
        <begin position="918"/>
        <end position="963"/>
    </location>
</feature>
<dbReference type="FunFam" id="1.10.510.10:FF:000372">
    <property type="entry name" value="MAP3K epsilon protein kinase 1"/>
    <property type="match status" value="1"/>
</dbReference>
<evidence type="ECO:0000256" key="8">
    <source>
        <dbReference type="ARBA" id="ARBA00022741"/>
    </source>
</evidence>
<dbReference type="SMART" id="SM00220">
    <property type="entry name" value="S_TKc"/>
    <property type="match status" value="1"/>
</dbReference>